<protein>
    <recommendedName>
        <fullName evidence="5">Major facilitator superfamily (MFS) profile domain-containing protein</fullName>
    </recommendedName>
</protein>
<feature type="transmembrane region" description="Helical" evidence="4">
    <location>
        <begin position="17"/>
        <end position="35"/>
    </location>
</feature>
<feature type="transmembrane region" description="Helical" evidence="4">
    <location>
        <begin position="104"/>
        <end position="128"/>
    </location>
</feature>
<keyword evidence="7" id="KW-1185">Reference proteome</keyword>
<dbReference type="Proteomes" id="UP001164020">
    <property type="component" value="Chromosome"/>
</dbReference>
<dbReference type="Pfam" id="PF07690">
    <property type="entry name" value="MFS_1"/>
    <property type="match status" value="1"/>
</dbReference>
<feature type="transmembrane region" description="Helical" evidence="4">
    <location>
        <begin position="75"/>
        <end position="98"/>
    </location>
</feature>
<dbReference type="RefSeq" id="WP_268883607.1">
    <property type="nucleotide sequence ID" value="NZ_CP114029.1"/>
</dbReference>
<evidence type="ECO:0000256" key="4">
    <source>
        <dbReference type="SAM" id="Phobius"/>
    </source>
</evidence>
<dbReference type="EMBL" id="CP114029">
    <property type="protein sequence ID" value="WAP71062.1"/>
    <property type="molecule type" value="Genomic_DNA"/>
</dbReference>
<dbReference type="SUPFAM" id="SSF103473">
    <property type="entry name" value="MFS general substrate transporter"/>
    <property type="match status" value="1"/>
</dbReference>
<keyword evidence="3 4" id="KW-0472">Membrane</keyword>
<sequence>MTLAAGSLIDRFGSARLLPAMLGFVAGANFVLGLWHSSAAIVLYMALMGASFGLYAPLFGAIWPELYGTKHLGAIKSLVTSLMVVGTALSPGISGWLIDVGVSYDGIIVATGGYALVAAAIGTFAPLIGGRIGSPR</sequence>
<gene>
    <name evidence="6" type="ORF">OH818_04255</name>
</gene>
<reference evidence="6" key="1">
    <citation type="submission" date="2022-12" db="EMBL/GenBank/DDBJ databases">
        <title>Jiella pelagia sp. nov., isolated from phosphonate enriched culture of Northwest Pacific surface seawater.</title>
        <authorList>
            <person name="Shin D.Y."/>
            <person name="Hwang C.Y."/>
        </authorList>
    </citation>
    <scope>NUCLEOTIDE SEQUENCE</scope>
    <source>
        <strain evidence="6">HL-NP1</strain>
    </source>
</reference>
<dbReference type="PROSITE" id="PS50850">
    <property type="entry name" value="MFS"/>
    <property type="match status" value="1"/>
</dbReference>
<feature type="domain" description="Major facilitator superfamily (MFS) profile" evidence="5">
    <location>
        <begin position="1"/>
        <end position="136"/>
    </location>
</feature>
<evidence type="ECO:0000256" key="2">
    <source>
        <dbReference type="ARBA" id="ARBA00022989"/>
    </source>
</evidence>
<name>A0ABY7C4P7_9HYPH</name>
<evidence type="ECO:0000313" key="6">
    <source>
        <dbReference type="EMBL" id="WAP71062.1"/>
    </source>
</evidence>
<proteinExistence type="predicted"/>
<accession>A0ABY7C4P7</accession>
<dbReference type="Gene3D" id="1.20.1250.20">
    <property type="entry name" value="MFS general substrate transporter like domains"/>
    <property type="match status" value="1"/>
</dbReference>
<evidence type="ECO:0000256" key="1">
    <source>
        <dbReference type="ARBA" id="ARBA00022692"/>
    </source>
</evidence>
<evidence type="ECO:0000256" key="3">
    <source>
        <dbReference type="ARBA" id="ARBA00023136"/>
    </source>
</evidence>
<keyword evidence="2 4" id="KW-1133">Transmembrane helix</keyword>
<evidence type="ECO:0000313" key="7">
    <source>
        <dbReference type="Proteomes" id="UP001164020"/>
    </source>
</evidence>
<feature type="transmembrane region" description="Helical" evidence="4">
    <location>
        <begin position="41"/>
        <end position="63"/>
    </location>
</feature>
<dbReference type="InterPro" id="IPR020846">
    <property type="entry name" value="MFS_dom"/>
</dbReference>
<evidence type="ECO:0000259" key="5">
    <source>
        <dbReference type="PROSITE" id="PS50850"/>
    </source>
</evidence>
<dbReference type="InterPro" id="IPR011701">
    <property type="entry name" value="MFS"/>
</dbReference>
<keyword evidence="1 4" id="KW-0812">Transmembrane</keyword>
<organism evidence="6 7">
    <name type="scientific">Jiella pelagia</name>
    <dbReference type="NCBI Taxonomy" id="2986949"/>
    <lineage>
        <taxon>Bacteria</taxon>
        <taxon>Pseudomonadati</taxon>
        <taxon>Pseudomonadota</taxon>
        <taxon>Alphaproteobacteria</taxon>
        <taxon>Hyphomicrobiales</taxon>
        <taxon>Aurantimonadaceae</taxon>
        <taxon>Jiella</taxon>
    </lineage>
</organism>
<dbReference type="InterPro" id="IPR036259">
    <property type="entry name" value="MFS_trans_sf"/>
</dbReference>